<name>A0A086ZY54_9BIFI</name>
<dbReference type="AlphaFoldDB" id="A0A086ZY54"/>
<dbReference type="Proteomes" id="UP000029072">
    <property type="component" value="Unassembled WGS sequence"/>
</dbReference>
<dbReference type="GO" id="GO:0004386">
    <property type="term" value="F:helicase activity"/>
    <property type="evidence" value="ECO:0007669"/>
    <property type="project" value="UniProtKB-KW"/>
</dbReference>
<keyword evidence="1" id="KW-0547">Nucleotide-binding</keyword>
<protein>
    <submittedName>
        <fullName evidence="1">DnaB domain-containing protein helicase domain-containing protein</fullName>
    </submittedName>
</protein>
<comment type="caution">
    <text evidence="1">The sequence shown here is derived from an EMBL/GenBank/DDBJ whole genome shotgun (WGS) entry which is preliminary data.</text>
</comment>
<dbReference type="eggNOG" id="ENOG502ZBKQ">
    <property type="taxonomic scope" value="Bacteria"/>
</dbReference>
<gene>
    <name evidence="1" type="ORF">BCAL_1187</name>
</gene>
<sequence>MATALKQRPAVHRTAEQIEEVMEPRQTPTGLYTMRQWLTWVWQYAKHYNLNPFALVISVIVREAMRIPLNLLIPSLGIGNGNQAGINVYAALVGGSGSGKDTTDRTAAAIVPDILGAGVHVPVSGEGLAAMFAARIPELDENGKKTGLSHQTCINPRALLSVSEVSQLSGAAKISSSTLIATMLTQFMGYRFGAFNKSVDNRLEIPDFAYRLCLTVNAQPDSADVFVENEGKGFPQRFLWADVLDPDCDTDYDHRTPLPKGEFTWHVNYEHVTLNALADLYEAGDWTTYMATHTPGPDTIELTTLKYPKIAYRDAFEDSVRRNRGTRAKRDSHVMLLTAHVAAVVASMRASDLKVTADDWSIAKAIVEESNRIRERYLASARDSITDREAEDMALKDEARERNDIRIAEKARVRIVKVLTERDPHRVGMPERELRGLLNSTQRRQFLPALDSLKAEGVIEWTEGPEGGKLYSLSMKDE</sequence>
<evidence type="ECO:0000313" key="1">
    <source>
        <dbReference type="EMBL" id="KFI51454.1"/>
    </source>
</evidence>
<keyword evidence="1" id="KW-0347">Helicase</keyword>
<reference evidence="1 2" key="1">
    <citation type="submission" date="2014-03" db="EMBL/GenBank/DDBJ databases">
        <title>Genomics of Bifidobacteria.</title>
        <authorList>
            <person name="Ventura M."/>
            <person name="Milani C."/>
            <person name="Lugli G.A."/>
        </authorList>
    </citation>
    <scope>NUCLEOTIDE SEQUENCE [LARGE SCALE GENOMIC DNA]</scope>
    <source>
        <strain evidence="1 2">DSM 23973</strain>
    </source>
</reference>
<dbReference type="EMBL" id="JGYS01000022">
    <property type="protein sequence ID" value="KFI51454.1"/>
    <property type="molecule type" value="Genomic_DNA"/>
</dbReference>
<organism evidence="1 2">
    <name type="scientific">Bifidobacterium callitrichos DSM 23973</name>
    <dbReference type="NCBI Taxonomy" id="1437609"/>
    <lineage>
        <taxon>Bacteria</taxon>
        <taxon>Bacillati</taxon>
        <taxon>Actinomycetota</taxon>
        <taxon>Actinomycetes</taxon>
        <taxon>Bifidobacteriales</taxon>
        <taxon>Bifidobacteriaceae</taxon>
        <taxon>Bifidobacterium</taxon>
    </lineage>
</organism>
<proteinExistence type="predicted"/>
<keyword evidence="1" id="KW-0378">Hydrolase</keyword>
<dbReference type="STRING" id="1437609.BCAL_1187"/>
<evidence type="ECO:0000313" key="2">
    <source>
        <dbReference type="Proteomes" id="UP000029072"/>
    </source>
</evidence>
<keyword evidence="1" id="KW-0067">ATP-binding</keyword>
<accession>A0A086ZY54</accession>